<protein>
    <submittedName>
        <fullName evidence="2">Uncharacterized protein</fullName>
    </submittedName>
</protein>
<evidence type="ECO:0000256" key="1">
    <source>
        <dbReference type="SAM" id="MobiDB-lite"/>
    </source>
</evidence>
<organism evidence="2">
    <name type="scientific">uncultured marine thaumarchaeote AD1000_02_C08</name>
    <dbReference type="NCBI Taxonomy" id="1455880"/>
    <lineage>
        <taxon>Archaea</taxon>
        <taxon>Nitrososphaerota</taxon>
        <taxon>environmental samples</taxon>
    </lineage>
</organism>
<accession>A0A075FKN5</accession>
<dbReference type="InterPro" id="IPR023296">
    <property type="entry name" value="Glyco_hydro_beta-prop_sf"/>
</dbReference>
<feature type="region of interest" description="Disordered" evidence="1">
    <location>
        <begin position="50"/>
        <end position="84"/>
    </location>
</feature>
<reference evidence="2" key="1">
    <citation type="journal article" date="2014" name="Genome Biol. Evol.">
        <title>Pangenome evidence for extensive interdomain horizontal transfer affecting lineage core and shell genes in uncultured planktonic thaumarchaeota and euryarchaeota.</title>
        <authorList>
            <person name="Deschamps P."/>
            <person name="Zivanovic Y."/>
            <person name="Moreira D."/>
            <person name="Rodriguez-Valera F."/>
            <person name="Lopez-Garcia P."/>
        </authorList>
    </citation>
    <scope>NUCLEOTIDE SEQUENCE</scope>
</reference>
<feature type="compositionally biased region" description="Basic and acidic residues" evidence="1">
    <location>
        <begin position="60"/>
        <end position="83"/>
    </location>
</feature>
<name>A0A075FKN5_9ARCH</name>
<sequence>MENVQFIESPSQSQQVVIGDREDIPEPNEGIGRQAVELPEGERILLSPEEEEEIAEAEAEEARMAVEREERRRDLEEKNRQNREAALAEVEAQAAREKAERENARAKLIEGIEGRAREQNVCNSECLEMREREKFVNACLEEWIPVCDVLVPQAKNFGFVVSDVLEITEFVIPDEGCVGLSESRARNTNFPVSCGFSDPSVVIMPSGEYFMYINRFDYVDKEDALLLYTAVDGLNWELKSDPLDAVVFADVTMAMAKVTEDGGVRIYYSIPAGNGNEGWVGSAYSVNGVDGWVFEGALFESIDGTDVSGHEVIMLDDGSFAMYFAKDIVMNEGLLAETTLTEIGSAVSVDGKNWVLNEGSSLVFSDDYEGMNKVSDATGSISGKVLNPGIVRLDDGRFLMVYTASSIHPVCGNFNCTLLIPVVTEELWVATSEDGIVWEKVGSLGLRGSDATIVSLGENRFRVYAGDVDATRGILTDEIESHWVSTFIITVE</sequence>
<dbReference type="Gene3D" id="2.115.10.20">
    <property type="entry name" value="Glycosyl hydrolase domain, family 43"/>
    <property type="match status" value="2"/>
</dbReference>
<dbReference type="AlphaFoldDB" id="A0A075FKN5"/>
<dbReference type="EMBL" id="KF900305">
    <property type="protein sequence ID" value="AIE90302.1"/>
    <property type="molecule type" value="Genomic_DNA"/>
</dbReference>
<dbReference type="SUPFAM" id="SSF75005">
    <property type="entry name" value="Arabinanase/levansucrase/invertase"/>
    <property type="match status" value="1"/>
</dbReference>
<feature type="compositionally biased region" description="Acidic residues" evidence="1">
    <location>
        <begin position="50"/>
        <end position="59"/>
    </location>
</feature>
<evidence type="ECO:0000313" key="2">
    <source>
        <dbReference type="EMBL" id="AIE90302.1"/>
    </source>
</evidence>
<proteinExistence type="predicted"/>